<keyword evidence="3" id="KW-1185">Reference proteome</keyword>
<accession>C7N6C0</accession>
<organism evidence="2 3">
    <name type="scientific">Slackia heliotrinireducens (strain ATCC 29202 / DSM 20476 / NCTC 11029 / RHS 1)</name>
    <name type="common">Peptococcus heliotrinreducens</name>
    <dbReference type="NCBI Taxonomy" id="471855"/>
    <lineage>
        <taxon>Bacteria</taxon>
        <taxon>Bacillati</taxon>
        <taxon>Actinomycetota</taxon>
        <taxon>Coriobacteriia</taxon>
        <taxon>Eggerthellales</taxon>
        <taxon>Eggerthellaceae</taxon>
        <taxon>Slackia</taxon>
    </lineage>
</organism>
<dbReference type="AlphaFoldDB" id="C7N6C0"/>
<evidence type="ECO:0000259" key="1">
    <source>
        <dbReference type="PROSITE" id="PS51186"/>
    </source>
</evidence>
<dbReference type="HOGENOM" id="CLU_1170036_0_0_11"/>
<dbReference type="RefSeq" id="WP_012798557.1">
    <property type="nucleotide sequence ID" value="NC_013165.1"/>
</dbReference>
<dbReference type="SUPFAM" id="SSF55729">
    <property type="entry name" value="Acyl-CoA N-acyltransferases (Nat)"/>
    <property type="match status" value="1"/>
</dbReference>
<feature type="domain" description="N-acetyltransferase" evidence="1">
    <location>
        <begin position="101"/>
        <end position="237"/>
    </location>
</feature>
<dbReference type="Pfam" id="PF00583">
    <property type="entry name" value="Acetyltransf_1"/>
    <property type="match status" value="1"/>
</dbReference>
<dbReference type="STRING" id="471855.Shel_14350"/>
<dbReference type="CDD" id="cd04301">
    <property type="entry name" value="NAT_SF"/>
    <property type="match status" value="1"/>
</dbReference>
<dbReference type="InterPro" id="IPR000182">
    <property type="entry name" value="GNAT_dom"/>
</dbReference>
<name>C7N6C0_SLAHD</name>
<evidence type="ECO:0000313" key="2">
    <source>
        <dbReference type="EMBL" id="ACV22455.1"/>
    </source>
</evidence>
<dbReference type="GO" id="GO:0016747">
    <property type="term" value="F:acyltransferase activity, transferring groups other than amino-acyl groups"/>
    <property type="evidence" value="ECO:0007669"/>
    <property type="project" value="InterPro"/>
</dbReference>
<dbReference type="KEGG" id="shi:Shel_14350"/>
<dbReference type="PROSITE" id="PS51186">
    <property type="entry name" value="GNAT"/>
    <property type="match status" value="1"/>
</dbReference>
<dbReference type="eggNOG" id="COG0456">
    <property type="taxonomic scope" value="Bacteria"/>
</dbReference>
<keyword evidence="2" id="KW-0808">Transferase</keyword>
<protein>
    <submittedName>
        <fullName evidence="2">Acetyltransferase (GNAT) family protein</fullName>
    </submittedName>
</protein>
<dbReference type="Gene3D" id="3.40.630.30">
    <property type="match status" value="1"/>
</dbReference>
<proteinExistence type="predicted"/>
<reference evidence="2 3" key="1">
    <citation type="journal article" date="2009" name="Stand. Genomic Sci.">
        <title>Complete genome sequence of Slackia heliotrinireducens type strain (RHS 1).</title>
        <authorList>
            <person name="Pukall R."/>
            <person name="Lapidus A."/>
            <person name="Nolan M."/>
            <person name="Copeland A."/>
            <person name="Glavina Del Rio T."/>
            <person name="Lucas S."/>
            <person name="Chen F."/>
            <person name="Tice H."/>
            <person name="Cheng J.F."/>
            <person name="Chertkov O."/>
            <person name="Bruce D."/>
            <person name="Goodwin L."/>
            <person name="Kuske C."/>
            <person name="Brettin T."/>
            <person name="Detter J.C."/>
            <person name="Han C."/>
            <person name="Pitluck S."/>
            <person name="Pati A."/>
            <person name="Mavrommatis K."/>
            <person name="Ivanova N."/>
            <person name="Ovchinnikova G."/>
            <person name="Chen A."/>
            <person name="Palaniappan K."/>
            <person name="Schneider S."/>
            <person name="Rohde M."/>
            <person name="Chain P."/>
            <person name="D'haeseleer P."/>
            <person name="Goker M."/>
            <person name="Bristow J."/>
            <person name="Eisen J.A."/>
            <person name="Markowitz V."/>
            <person name="Kyrpides N.C."/>
            <person name="Klenk H.P."/>
            <person name="Hugenholtz P."/>
        </authorList>
    </citation>
    <scope>NUCLEOTIDE SEQUENCE [LARGE SCALE GENOMIC DNA]</scope>
    <source>
        <strain evidence="3">ATCC 29202 / DSM 20476 / NCTC 11029 / RHS 1</strain>
    </source>
</reference>
<dbReference type="SMR" id="C7N6C0"/>
<dbReference type="InterPro" id="IPR016181">
    <property type="entry name" value="Acyl_CoA_acyltransferase"/>
</dbReference>
<gene>
    <name evidence="2" type="ordered locus">Shel_14350</name>
</gene>
<evidence type="ECO:0000313" key="3">
    <source>
        <dbReference type="Proteomes" id="UP000002026"/>
    </source>
</evidence>
<dbReference type="Proteomes" id="UP000002026">
    <property type="component" value="Chromosome"/>
</dbReference>
<sequence>MIFTDAFWDTRNLGVRTAELKFDANETVPVDEIARAIEGYEYIVAKVPQQSPLTLKLMQDAGFTFSECQINFRHDLQDLPERQVLPTGSIMTHRLTRNEDVILEQVGNGLFNSDRVFLDPAFSQETAAKRYVHWIEDELERGNPLFDVLVDDELVGFFAYKEPEEHVSYPYLIGLFPEARGRGLGKALVIESLIASKEQGCTASSTHVSSNNPPIIRCQESVGSRIAAMDYVFVKHQ</sequence>
<dbReference type="EMBL" id="CP001684">
    <property type="protein sequence ID" value="ACV22455.1"/>
    <property type="molecule type" value="Genomic_DNA"/>
</dbReference>